<evidence type="ECO:0000256" key="6">
    <source>
        <dbReference type="ARBA" id="ARBA00023136"/>
    </source>
</evidence>
<proteinExistence type="inferred from homology"/>
<gene>
    <name evidence="11" type="ORF">NOG11_14810</name>
</gene>
<dbReference type="InterPro" id="IPR010920">
    <property type="entry name" value="LSM_dom_sf"/>
</dbReference>
<keyword evidence="3" id="KW-1003">Cell membrane</keyword>
<accession>A0A9X2LBI2</accession>
<keyword evidence="6 7" id="KW-0472">Membrane</keyword>
<keyword evidence="5 7" id="KW-1133">Transmembrane helix</keyword>
<dbReference type="AlphaFoldDB" id="A0A9X2LBI2"/>
<dbReference type="PANTHER" id="PTHR30566:SF25">
    <property type="entry name" value="INNER MEMBRANE PROTEIN"/>
    <property type="match status" value="1"/>
</dbReference>
<dbReference type="InterPro" id="IPR049278">
    <property type="entry name" value="MS_channel_C"/>
</dbReference>
<dbReference type="GO" id="GO:0005886">
    <property type="term" value="C:plasma membrane"/>
    <property type="evidence" value="ECO:0007669"/>
    <property type="project" value="UniProtKB-SubCell"/>
</dbReference>
<feature type="transmembrane region" description="Helical" evidence="7">
    <location>
        <begin position="187"/>
        <end position="207"/>
    </location>
</feature>
<keyword evidence="4 7" id="KW-0812">Transmembrane</keyword>
<dbReference type="PANTHER" id="PTHR30566">
    <property type="entry name" value="YNAI-RELATED MECHANOSENSITIVE ION CHANNEL"/>
    <property type="match status" value="1"/>
</dbReference>
<feature type="transmembrane region" description="Helical" evidence="7">
    <location>
        <begin position="86"/>
        <end position="105"/>
    </location>
</feature>
<name>A0A9X2LBI2_9PROT</name>
<dbReference type="Gene3D" id="3.30.70.100">
    <property type="match status" value="1"/>
</dbReference>
<sequence length="383" mass="42452">MQLRAEEITERLSGEAESFAEGVEATITGIGAWVQDHAVEWSVGILAVAAIYFVLRILRGFLFGLLHRKKKSETTWQNILARVIRATKSLFLLLFAAAIVLPILVSLDEEQRQWMRWIFVIVIALQGAFWARVVITAFLERAASASSSHGDNSLDNALGLLNVFANVLVFAVAIVFIISNLGGDPTALIAGLGVGGIAIGLAAQSLFEDLFAGLSIILDKPFLRGDFIIFGDKMGTVQKVGLKSTRITTLQGQQLVVNNSKLLGYEINNYRRMAERRIVLRLGVTYDTPRDTLAAIPGGIRQIVEAQDRVRFDRCHLAGYGDYAILFELVFWVQDRDYAVYMDIQQDILLGVHALFERNKVTFAFPTQTLHIDSVPEGMKPGR</sequence>
<evidence type="ECO:0000259" key="9">
    <source>
        <dbReference type="Pfam" id="PF21082"/>
    </source>
</evidence>
<dbReference type="InterPro" id="IPR011014">
    <property type="entry name" value="MscS_channel_TM-2"/>
</dbReference>
<evidence type="ECO:0000256" key="4">
    <source>
        <dbReference type="ARBA" id="ARBA00022692"/>
    </source>
</evidence>
<evidence type="ECO:0000256" key="2">
    <source>
        <dbReference type="ARBA" id="ARBA00008017"/>
    </source>
</evidence>
<dbReference type="GO" id="GO:0008381">
    <property type="term" value="F:mechanosensitive monoatomic ion channel activity"/>
    <property type="evidence" value="ECO:0007669"/>
    <property type="project" value="UniProtKB-ARBA"/>
</dbReference>
<dbReference type="SUPFAM" id="SSF82689">
    <property type="entry name" value="Mechanosensitive channel protein MscS (YggB), C-terminal domain"/>
    <property type="match status" value="1"/>
</dbReference>
<dbReference type="SUPFAM" id="SSF50182">
    <property type="entry name" value="Sm-like ribonucleoproteins"/>
    <property type="match status" value="1"/>
</dbReference>
<dbReference type="Gene3D" id="1.10.287.1260">
    <property type="match status" value="1"/>
</dbReference>
<evidence type="ECO:0000259" key="8">
    <source>
        <dbReference type="Pfam" id="PF00924"/>
    </source>
</evidence>
<feature type="transmembrane region" description="Helical" evidence="7">
    <location>
        <begin position="160"/>
        <end position="181"/>
    </location>
</feature>
<reference evidence="11" key="1">
    <citation type="submission" date="2022-07" db="EMBL/GenBank/DDBJ databases">
        <title>Parvularcula maris sp. nov., an algicidal bacterium isolated from seawater.</title>
        <authorList>
            <person name="Li F."/>
        </authorList>
    </citation>
    <scope>NUCLEOTIDE SEQUENCE</scope>
    <source>
        <strain evidence="11">BGMRC 0090</strain>
    </source>
</reference>
<dbReference type="Gene3D" id="2.30.30.60">
    <property type="match status" value="1"/>
</dbReference>
<feature type="domain" description="Mechanosensitive ion channel MscS" evidence="8">
    <location>
        <begin position="206"/>
        <end position="272"/>
    </location>
</feature>
<evidence type="ECO:0000313" key="11">
    <source>
        <dbReference type="EMBL" id="MCQ8186651.1"/>
    </source>
</evidence>
<evidence type="ECO:0000259" key="10">
    <source>
        <dbReference type="Pfam" id="PF21088"/>
    </source>
</evidence>
<dbReference type="Pfam" id="PF00924">
    <property type="entry name" value="MS_channel_2nd"/>
    <property type="match status" value="1"/>
</dbReference>
<dbReference type="InterPro" id="IPR049142">
    <property type="entry name" value="MS_channel_1st"/>
</dbReference>
<dbReference type="SUPFAM" id="SSF82861">
    <property type="entry name" value="Mechanosensitive channel protein MscS (YggB), transmembrane region"/>
    <property type="match status" value="1"/>
</dbReference>
<protein>
    <submittedName>
        <fullName evidence="11">Mechanosensitive ion channel family protein</fullName>
    </submittedName>
</protein>
<feature type="transmembrane region" description="Helical" evidence="7">
    <location>
        <begin position="117"/>
        <end position="139"/>
    </location>
</feature>
<dbReference type="RefSeq" id="WP_256620592.1">
    <property type="nucleotide sequence ID" value="NZ_JANIBC010000033.1"/>
</dbReference>
<dbReference type="EMBL" id="JANIBC010000033">
    <property type="protein sequence ID" value="MCQ8186651.1"/>
    <property type="molecule type" value="Genomic_DNA"/>
</dbReference>
<organism evidence="11 12">
    <name type="scientific">Parvularcula maris</name>
    <dbReference type="NCBI Taxonomy" id="2965077"/>
    <lineage>
        <taxon>Bacteria</taxon>
        <taxon>Pseudomonadati</taxon>
        <taxon>Pseudomonadota</taxon>
        <taxon>Alphaproteobacteria</taxon>
        <taxon>Parvularculales</taxon>
        <taxon>Parvularculaceae</taxon>
        <taxon>Parvularcula</taxon>
    </lineage>
</organism>
<evidence type="ECO:0000256" key="3">
    <source>
        <dbReference type="ARBA" id="ARBA00022475"/>
    </source>
</evidence>
<comment type="caution">
    <text evidence="11">The sequence shown here is derived from an EMBL/GenBank/DDBJ whole genome shotgun (WGS) entry which is preliminary data.</text>
</comment>
<dbReference type="Pfam" id="PF21082">
    <property type="entry name" value="MS_channel_3rd"/>
    <property type="match status" value="1"/>
</dbReference>
<feature type="domain" description="Mechanosensitive ion channel transmembrane helices 2/3" evidence="10">
    <location>
        <begin position="166"/>
        <end position="204"/>
    </location>
</feature>
<dbReference type="InterPro" id="IPR023408">
    <property type="entry name" value="MscS_beta-dom_sf"/>
</dbReference>
<dbReference type="InterPro" id="IPR006685">
    <property type="entry name" value="MscS_channel_2nd"/>
</dbReference>
<evidence type="ECO:0000313" key="12">
    <source>
        <dbReference type="Proteomes" id="UP001142610"/>
    </source>
</evidence>
<comment type="subcellular location">
    <subcellularLocation>
        <location evidence="1">Cell membrane</location>
        <topology evidence="1">Multi-pass membrane protein</topology>
    </subcellularLocation>
</comment>
<dbReference type="Pfam" id="PF21088">
    <property type="entry name" value="MS_channel_1st"/>
    <property type="match status" value="1"/>
</dbReference>
<feature type="domain" description="Mechanosensitive ion channel MscS C-terminal" evidence="9">
    <location>
        <begin position="278"/>
        <end position="361"/>
    </location>
</feature>
<dbReference type="Proteomes" id="UP001142610">
    <property type="component" value="Unassembled WGS sequence"/>
</dbReference>
<feature type="transmembrane region" description="Helical" evidence="7">
    <location>
        <begin position="43"/>
        <end position="66"/>
    </location>
</feature>
<evidence type="ECO:0000256" key="5">
    <source>
        <dbReference type="ARBA" id="ARBA00022989"/>
    </source>
</evidence>
<comment type="similarity">
    <text evidence="2">Belongs to the MscS (TC 1.A.23) family.</text>
</comment>
<keyword evidence="12" id="KW-1185">Reference proteome</keyword>
<evidence type="ECO:0000256" key="7">
    <source>
        <dbReference type="SAM" id="Phobius"/>
    </source>
</evidence>
<dbReference type="InterPro" id="IPR011066">
    <property type="entry name" value="MscS_channel_C_sf"/>
</dbReference>
<evidence type="ECO:0000256" key="1">
    <source>
        <dbReference type="ARBA" id="ARBA00004651"/>
    </source>
</evidence>